<sequence length="100" mass="10907">MAAEAGSPSFTLLAANHPQTKYHSSPKSGGYEALCSHRLIQGNKEGQRKEAKCNGGRHLLNGSVEGKSVTSQQGSTRMERGRWELKEQVRQSGEIVVVAW</sequence>
<accession>A0A2A2KFF3</accession>
<dbReference type="AlphaFoldDB" id="A0A2A2KFF3"/>
<feature type="region of interest" description="Disordered" evidence="1">
    <location>
        <begin position="54"/>
        <end position="81"/>
    </location>
</feature>
<evidence type="ECO:0000313" key="3">
    <source>
        <dbReference type="Proteomes" id="UP000218231"/>
    </source>
</evidence>
<name>A0A2A2KFF3_9BILA</name>
<reference evidence="2 3" key="1">
    <citation type="journal article" date="2017" name="Curr. Biol.">
        <title>Genome architecture and evolution of a unichromosomal asexual nematode.</title>
        <authorList>
            <person name="Fradin H."/>
            <person name="Zegar C."/>
            <person name="Gutwein M."/>
            <person name="Lucas J."/>
            <person name="Kovtun M."/>
            <person name="Corcoran D."/>
            <person name="Baugh L.R."/>
            <person name="Kiontke K."/>
            <person name="Gunsalus K."/>
            <person name="Fitch D.H."/>
            <person name="Piano F."/>
        </authorList>
    </citation>
    <scope>NUCLEOTIDE SEQUENCE [LARGE SCALE GENOMIC DNA]</scope>
    <source>
        <strain evidence="2">PF1309</strain>
    </source>
</reference>
<evidence type="ECO:0000256" key="1">
    <source>
        <dbReference type="SAM" id="MobiDB-lite"/>
    </source>
</evidence>
<dbReference type="EMBL" id="LIAE01008744">
    <property type="protein sequence ID" value="PAV72630.1"/>
    <property type="molecule type" value="Genomic_DNA"/>
</dbReference>
<keyword evidence="3" id="KW-1185">Reference proteome</keyword>
<gene>
    <name evidence="2" type="ORF">WR25_21085</name>
</gene>
<dbReference type="Proteomes" id="UP000218231">
    <property type="component" value="Unassembled WGS sequence"/>
</dbReference>
<comment type="caution">
    <text evidence="2">The sequence shown here is derived from an EMBL/GenBank/DDBJ whole genome shotgun (WGS) entry which is preliminary data.</text>
</comment>
<proteinExistence type="predicted"/>
<evidence type="ECO:0000313" key="2">
    <source>
        <dbReference type="EMBL" id="PAV72630.1"/>
    </source>
</evidence>
<protein>
    <submittedName>
        <fullName evidence="2">Uncharacterized protein</fullName>
    </submittedName>
</protein>
<organism evidence="2 3">
    <name type="scientific">Diploscapter pachys</name>
    <dbReference type="NCBI Taxonomy" id="2018661"/>
    <lineage>
        <taxon>Eukaryota</taxon>
        <taxon>Metazoa</taxon>
        <taxon>Ecdysozoa</taxon>
        <taxon>Nematoda</taxon>
        <taxon>Chromadorea</taxon>
        <taxon>Rhabditida</taxon>
        <taxon>Rhabditina</taxon>
        <taxon>Rhabditomorpha</taxon>
        <taxon>Rhabditoidea</taxon>
        <taxon>Rhabditidae</taxon>
        <taxon>Diploscapter</taxon>
    </lineage>
</organism>